<proteinExistence type="predicted"/>
<comment type="caution">
    <text evidence="2">The sequence shown here is derived from an EMBL/GenBank/DDBJ whole genome shotgun (WGS) entry which is preliminary data.</text>
</comment>
<dbReference type="OrthoDB" id="3166386at2759"/>
<feature type="transmembrane region" description="Helical" evidence="1">
    <location>
        <begin position="12"/>
        <end position="34"/>
    </location>
</feature>
<evidence type="ECO:0000256" key="1">
    <source>
        <dbReference type="SAM" id="Phobius"/>
    </source>
</evidence>
<dbReference type="EMBL" id="PQXL01000059">
    <property type="protein sequence ID" value="THV53100.1"/>
    <property type="molecule type" value="Genomic_DNA"/>
</dbReference>
<gene>
    <name evidence="2" type="ORF">BGAL_0059g00100</name>
</gene>
<keyword evidence="3" id="KW-1185">Reference proteome</keyword>
<sequence length="607" mass="68849">MKIKARDGITYIGVPLAVLGISPILYNFIIAFFIKLRLKRQLKTADLVDDTIIRSRFINGVVEHELPIYELKFEEACPSVRARLRWKGLRDIGGVSWINLEYGDRGRKEQFFQRCLVGRVTKTFQISSKLSLPEVSVPFEHLLGYLLQNEWKEGGDIDLNGFGSLKTNNLDVPAGTVLVRIAISLEQWLVLKTAASSLENRGSLCVKLDSSVSHQFTSELSKDEDYFSKIERKKWVSKVGLITEDKIWILEETNRYFIREPSPPASSSADPNGLDQAVNTADQGENTFDSQAVVPKKGVYVWVDVTGIRQAFAINGLGPNTEPVQLEEIDKTHHIMAPTAGLGETIKLEQRILDNHLLTHAFASLLELDNPHKLSKFEYRPDVLSIAVFASFTFSNLHESVQLAMYERQSSSNCALDQANIANSLEEFPSQARERELESLTKINLLANTHGNTIVSSIPKTLMKWGRSSRHSVFKNSTSFKLHFRISKLRLYLDTFLWQEICQTAAGSPGSEAWPHFLSRTTVPTIEEVLYWVLLDQDFAVKVVEQLKRIERESCTPAELRDLPKTHPVFFFCAIVLIDGVARKAERFMLIGDVQFCLKRFPRVYLR</sequence>
<accession>A0A4S8R680</accession>
<dbReference type="Proteomes" id="UP000308671">
    <property type="component" value="Unassembled WGS sequence"/>
</dbReference>
<evidence type="ECO:0000313" key="2">
    <source>
        <dbReference type="EMBL" id="THV53100.1"/>
    </source>
</evidence>
<reference evidence="2 3" key="1">
    <citation type="submission" date="2017-12" db="EMBL/GenBank/DDBJ databases">
        <title>Comparative genomics of Botrytis spp.</title>
        <authorList>
            <person name="Valero-Jimenez C.A."/>
            <person name="Tapia P."/>
            <person name="Veloso J."/>
            <person name="Silva-Moreno E."/>
            <person name="Staats M."/>
            <person name="Valdes J.H."/>
            <person name="Van Kan J.A.L."/>
        </authorList>
    </citation>
    <scope>NUCLEOTIDE SEQUENCE [LARGE SCALE GENOMIC DNA]</scope>
    <source>
        <strain evidence="2 3">MUCL435</strain>
    </source>
</reference>
<organism evidence="2 3">
    <name type="scientific">Botrytis galanthina</name>
    <dbReference type="NCBI Taxonomy" id="278940"/>
    <lineage>
        <taxon>Eukaryota</taxon>
        <taxon>Fungi</taxon>
        <taxon>Dikarya</taxon>
        <taxon>Ascomycota</taxon>
        <taxon>Pezizomycotina</taxon>
        <taxon>Leotiomycetes</taxon>
        <taxon>Helotiales</taxon>
        <taxon>Sclerotiniaceae</taxon>
        <taxon>Botrytis</taxon>
    </lineage>
</organism>
<keyword evidence="1" id="KW-1133">Transmembrane helix</keyword>
<keyword evidence="1" id="KW-0472">Membrane</keyword>
<protein>
    <submittedName>
        <fullName evidence="2">Uncharacterized protein</fullName>
    </submittedName>
</protein>
<name>A0A4S8R680_9HELO</name>
<keyword evidence="1" id="KW-0812">Transmembrane</keyword>
<dbReference type="AlphaFoldDB" id="A0A4S8R680"/>
<evidence type="ECO:0000313" key="3">
    <source>
        <dbReference type="Proteomes" id="UP000308671"/>
    </source>
</evidence>